<dbReference type="Proteomes" id="UP001153636">
    <property type="component" value="Chromosome 2"/>
</dbReference>
<dbReference type="EMBL" id="OV651814">
    <property type="protein sequence ID" value="CAH1105926.1"/>
    <property type="molecule type" value="Genomic_DNA"/>
</dbReference>
<feature type="region of interest" description="Disordered" evidence="2">
    <location>
        <begin position="591"/>
        <end position="616"/>
    </location>
</feature>
<dbReference type="PANTHER" id="PTHR21683:SF3">
    <property type="entry name" value="CILIA AND FLAGELLA ASSOCIATED PROTEIN 100"/>
    <property type="match status" value="1"/>
</dbReference>
<keyword evidence="1" id="KW-0175">Coiled coil</keyword>
<dbReference type="PANTHER" id="PTHR21683">
    <property type="entry name" value="COILED-COIL DOMAIN-CONTAINING PROTEIN 42 LIKE-2-LIKE-RELATED"/>
    <property type="match status" value="1"/>
</dbReference>
<evidence type="ECO:0000313" key="4">
    <source>
        <dbReference type="Proteomes" id="UP001153636"/>
    </source>
</evidence>
<feature type="coiled-coil region" evidence="1">
    <location>
        <begin position="241"/>
        <end position="268"/>
    </location>
</feature>
<accession>A0A9P0CX76</accession>
<organism evidence="3 4">
    <name type="scientific">Psylliodes chrysocephalus</name>
    <dbReference type="NCBI Taxonomy" id="3402493"/>
    <lineage>
        <taxon>Eukaryota</taxon>
        <taxon>Metazoa</taxon>
        <taxon>Ecdysozoa</taxon>
        <taxon>Arthropoda</taxon>
        <taxon>Hexapoda</taxon>
        <taxon>Insecta</taxon>
        <taxon>Pterygota</taxon>
        <taxon>Neoptera</taxon>
        <taxon>Endopterygota</taxon>
        <taxon>Coleoptera</taxon>
        <taxon>Polyphaga</taxon>
        <taxon>Cucujiformia</taxon>
        <taxon>Chrysomeloidea</taxon>
        <taxon>Chrysomelidae</taxon>
        <taxon>Galerucinae</taxon>
        <taxon>Alticini</taxon>
        <taxon>Psylliodes</taxon>
    </lineage>
</organism>
<name>A0A9P0CX76_9CUCU</name>
<keyword evidence="4" id="KW-1185">Reference proteome</keyword>
<reference evidence="3" key="1">
    <citation type="submission" date="2022-01" db="EMBL/GenBank/DDBJ databases">
        <authorList>
            <person name="King R."/>
        </authorList>
    </citation>
    <scope>NUCLEOTIDE SEQUENCE</scope>
</reference>
<dbReference type="OrthoDB" id="10264063at2759"/>
<evidence type="ECO:0000313" key="3">
    <source>
        <dbReference type="EMBL" id="CAH1105926.1"/>
    </source>
</evidence>
<dbReference type="InterPro" id="IPR051147">
    <property type="entry name" value="CFAP_domain-containing"/>
</dbReference>
<evidence type="ECO:0000256" key="2">
    <source>
        <dbReference type="SAM" id="MobiDB-lite"/>
    </source>
</evidence>
<protein>
    <submittedName>
        <fullName evidence="3">Uncharacterized protein</fullName>
    </submittedName>
</protein>
<dbReference type="AlphaFoldDB" id="A0A9P0CX76"/>
<sequence>MSRITTRSQDIEEELSSLQLEADEKSEPSIALAGEKLTKLRKFVPKPKPEVSSKLRKVLTPNIAVKKRNFTVGTGRPIGPRKPDLSFKYPDDLTIFGYQVMAKAWRNDKRILNLQNKLKDKKAFWQTLNDDINERLYVEDPAKDTRLCILDIDPEYKKIVKARPIKDSISLGSYIECIRELLKTKITLGYREDDLALVDANMRTEQRMIELTNNNFQKYVNIFEEFLVRDHESAHGLLMNANKMSNSLLVAQKEYENLKKTLQGLKSSLFKSEARWNVAKLFQKFLYECTPLYWRKLHRNSLMLSLEHKSCLEMFQEINADAEITLDNILETINRECIVHEVEELYFTEPAQIMDMLSYMEQQNFNSLVYNAELQQPLALIKEDMDTAEDHFDKEIKNFQFYIDGLEKEIEWEEERVVKLEALAHDLIFNHFKEIISSPDVLNLHCFVEDIYESVIEPNTANLNVHQMCSLIESHYRNQLFVLDKIPAAQVVELQTATIKQRDKMIILGEQAIKAHAETESALKAILKGYSPPYEKPRHKPVMFRSACPEEIKPPPPPPRELSQKEQDYLEHLTEYCKFYEDPRDYGVDITQEEEKKETSVAVVQPKGPKSLSRTM</sequence>
<evidence type="ECO:0000256" key="1">
    <source>
        <dbReference type="SAM" id="Coils"/>
    </source>
</evidence>
<gene>
    <name evidence="3" type="ORF">PSYICH_LOCUS7680</name>
</gene>
<proteinExistence type="predicted"/>